<name>A0A1H6FDL9_9GAMM</name>
<dbReference type="InterPro" id="IPR003660">
    <property type="entry name" value="HAMP_dom"/>
</dbReference>
<dbReference type="InterPro" id="IPR003661">
    <property type="entry name" value="HisK_dim/P_dom"/>
</dbReference>
<dbReference type="Pfam" id="PF00672">
    <property type="entry name" value="HAMP"/>
    <property type="match status" value="1"/>
</dbReference>
<dbReference type="FunFam" id="3.30.565.10:FF:000078">
    <property type="entry name" value="Two-component sensor histidine kinase"/>
    <property type="match status" value="1"/>
</dbReference>
<dbReference type="PRINTS" id="PR00344">
    <property type="entry name" value="BCTRLSENSOR"/>
</dbReference>
<dbReference type="PROSITE" id="PS50885">
    <property type="entry name" value="HAMP"/>
    <property type="match status" value="1"/>
</dbReference>
<evidence type="ECO:0000256" key="8">
    <source>
        <dbReference type="ARBA" id="ARBA00022741"/>
    </source>
</evidence>
<evidence type="ECO:0000256" key="6">
    <source>
        <dbReference type="ARBA" id="ARBA00022679"/>
    </source>
</evidence>
<dbReference type="Gene3D" id="3.30.565.10">
    <property type="entry name" value="Histidine kinase-like ATPase, C-terminal domain"/>
    <property type="match status" value="1"/>
</dbReference>
<accession>A0A1H6FDL9</accession>
<evidence type="ECO:0000256" key="16">
    <source>
        <dbReference type="SAM" id="Phobius"/>
    </source>
</evidence>
<dbReference type="PANTHER" id="PTHR45339">
    <property type="entry name" value="HYBRID SIGNAL TRANSDUCTION HISTIDINE KINASE J"/>
    <property type="match status" value="1"/>
</dbReference>
<feature type="domain" description="HAMP" evidence="19">
    <location>
        <begin position="177"/>
        <end position="231"/>
    </location>
</feature>
<dbReference type="SUPFAM" id="SSF52172">
    <property type="entry name" value="CheY-like"/>
    <property type="match status" value="1"/>
</dbReference>
<dbReference type="SUPFAM" id="SSF47226">
    <property type="entry name" value="Histidine-containing phosphotransfer domain, HPT domain"/>
    <property type="match status" value="1"/>
</dbReference>
<dbReference type="Gene3D" id="1.10.287.130">
    <property type="match status" value="1"/>
</dbReference>
<dbReference type="InterPro" id="IPR011006">
    <property type="entry name" value="CheY-like_superfamily"/>
</dbReference>
<dbReference type="GO" id="GO:0000155">
    <property type="term" value="F:phosphorelay sensor kinase activity"/>
    <property type="evidence" value="ECO:0007669"/>
    <property type="project" value="InterPro"/>
</dbReference>
<evidence type="ECO:0000256" key="4">
    <source>
        <dbReference type="ARBA" id="ARBA00022475"/>
    </source>
</evidence>
<evidence type="ECO:0000256" key="5">
    <source>
        <dbReference type="ARBA" id="ARBA00022553"/>
    </source>
</evidence>
<dbReference type="EC" id="2.7.13.3" evidence="3"/>
<evidence type="ECO:0000256" key="10">
    <source>
        <dbReference type="ARBA" id="ARBA00022840"/>
    </source>
</evidence>
<dbReference type="InterPro" id="IPR003594">
    <property type="entry name" value="HATPase_dom"/>
</dbReference>
<dbReference type="GO" id="GO:0005524">
    <property type="term" value="F:ATP binding"/>
    <property type="evidence" value="ECO:0007669"/>
    <property type="project" value="UniProtKB-KW"/>
</dbReference>
<dbReference type="PANTHER" id="PTHR45339:SF1">
    <property type="entry name" value="HYBRID SIGNAL TRANSDUCTION HISTIDINE KINASE J"/>
    <property type="match status" value="1"/>
</dbReference>
<dbReference type="Pfam" id="PF00512">
    <property type="entry name" value="HisKA"/>
    <property type="match status" value="1"/>
</dbReference>
<dbReference type="InterPro" id="IPR036890">
    <property type="entry name" value="HATPase_C_sf"/>
</dbReference>
<comment type="catalytic activity">
    <reaction evidence="1">
        <text>ATP + protein L-histidine = ADP + protein N-phospho-L-histidine.</text>
        <dbReference type="EC" id="2.7.13.3"/>
    </reaction>
</comment>
<evidence type="ECO:0000256" key="14">
    <source>
        <dbReference type="PROSITE-ProRule" id="PRU00110"/>
    </source>
</evidence>
<evidence type="ECO:0000313" key="22">
    <source>
        <dbReference type="Proteomes" id="UP000236724"/>
    </source>
</evidence>
<feature type="domain" description="Histidine kinase" evidence="17">
    <location>
        <begin position="256"/>
        <end position="477"/>
    </location>
</feature>
<dbReference type="Proteomes" id="UP000236724">
    <property type="component" value="Unassembled WGS sequence"/>
</dbReference>
<dbReference type="SUPFAM" id="SSF55874">
    <property type="entry name" value="ATPase domain of HSP90 chaperone/DNA topoisomerase II/histidine kinase"/>
    <property type="match status" value="1"/>
</dbReference>
<feature type="domain" description="HPt" evidence="20">
    <location>
        <begin position="665"/>
        <end position="760"/>
    </location>
</feature>
<dbReference type="PROSITE" id="PS50109">
    <property type="entry name" value="HIS_KIN"/>
    <property type="match status" value="1"/>
</dbReference>
<evidence type="ECO:0000256" key="3">
    <source>
        <dbReference type="ARBA" id="ARBA00012438"/>
    </source>
</evidence>
<evidence type="ECO:0000259" key="17">
    <source>
        <dbReference type="PROSITE" id="PS50109"/>
    </source>
</evidence>
<dbReference type="PROSITE" id="PS50110">
    <property type="entry name" value="RESPONSE_REGULATORY"/>
    <property type="match status" value="1"/>
</dbReference>
<dbReference type="SMART" id="SM00388">
    <property type="entry name" value="HisKA"/>
    <property type="match status" value="1"/>
</dbReference>
<dbReference type="AlphaFoldDB" id="A0A1H6FDL9"/>
<keyword evidence="10" id="KW-0067">ATP-binding</keyword>
<sequence length="760" mass="85246">MNFFSNKARIFSSWPLWRQVSLLFVVVTLIVIFIASFLVRYFVTDYLIEDIEKQTEKISFLLTAASLNAIITQDIPLLETAMEQSSQSDPAILRIKYRNQQGLLIAQWQPPHDAEDISKREFTRPIIVEKEHFGYLYMAWDMRPIEQKVRFMVGRVQLFSVLLAVALSTMIILLMRWLVVSPINKINRRVLKIANNDYTHPLYLPKRSATELVALADSVNQFAQVLRIQAQRQQELRLAKEQAETANRAKSRFLATMSHEIRTPISALLGTLELLTQTTLDNEQQHFLQIAEDSSRNLLSILNDILDFSKLESSKFVLEQIDFDLPVLINAVLNVLTADARSKKINLIGSIDTDVPLRINSDPKRLRQILLNLMGNAVKFTHQGAVTLHIGSSHLPPQTPALSIQVQDTGIGIEPEAQVHIFEKFTQADPSNTRKYGGTGLGLAIVRSLVKKMGGDIKLQSTPGEGSTFSFTLAYQPAAPLEEPKPQVNNTRITTPHYLHQGNAQLLLVEDSTANRTVIGAILRKHGYQVDEAINGLEGFKKVQSNAYDLIIMDVAMPEMDGFEATQKIKTLPADKASIPIIALTANALQSERQVCLDKGMSDYLSKPVSRNDLLLMLQRWLPQQAEPVLIKSSPTPVQTNKKTTSTPFAPIDLDALEKIGDDIGKDMVAQMVMVFIQECEDHAQALSAFFQKNELEPMRIEAHAMKSGSKLFGALYLHEKSAALEYACQQDEKVETCLSLVLAEIEPTVQAMRQILDDL</sequence>
<dbReference type="EMBL" id="FMSV02000515">
    <property type="protein sequence ID" value="SEH07124.1"/>
    <property type="molecule type" value="Genomic_DNA"/>
</dbReference>
<feature type="domain" description="Response regulatory" evidence="18">
    <location>
        <begin position="505"/>
        <end position="622"/>
    </location>
</feature>
<evidence type="ECO:0000256" key="2">
    <source>
        <dbReference type="ARBA" id="ARBA00004651"/>
    </source>
</evidence>
<dbReference type="Pfam" id="PF01627">
    <property type="entry name" value="Hpt"/>
    <property type="match status" value="1"/>
</dbReference>
<dbReference type="InterPro" id="IPR005467">
    <property type="entry name" value="His_kinase_dom"/>
</dbReference>
<dbReference type="InterPro" id="IPR036641">
    <property type="entry name" value="HPT_dom_sf"/>
</dbReference>
<dbReference type="FunFam" id="1.10.287.130:FF:000004">
    <property type="entry name" value="Ethylene receptor 1"/>
    <property type="match status" value="1"/>
</dbReference>
<keyword evidence="4" id="KW-1003">Cell membrane</keyword>
<comment type="subcellular location">
    <subcellularLocation>
        <location evidence="2">Cell membrane</location>
        <topology evidence="2">Multi-pass membrane protein</topology>
    </subcellularLocation>
</comment>
<dbReference type="Gene3D" id="6.10.340.10">
    <property type="match status" value="1"/>
</dbReference>
<evidence type="ECO:0000256" key="7">
    <source>
        <dbReference type="ARBA" id="ARBA00022692"/>
    </source>
</evidence>
<dbReference type="Gene3D" id="1.20.120.160">
    <property type="entry name" value="HPT domain"/>
    <property type="match status" value="1"/>
</dbReference>
<dbReference type="CDD" id="cd00082">
    <property type="entry name" value="HisKA"/>
    <property type="match status" value="1"/>
</dbReference>
<proteinExistence type="predicted"/>
<dbReference type="InterPro" id="IPR001789">
    <property type="entry name" value="Sig_transdc_resp-reg_receiver"/>
</dbReference>
<reference evidence="21 22" key="1">
    <citation type="submission" date="2016-10" db="EMBL/GenBank/DDBJ databases">
        <authorList>
            <person name="de Groot N.N."/>
        </authorList>
    </citation>
    <scope>NUCLEOTIDE SEQUENCE [LARGE SCALE GENOMIC DNA]</scope>
    <source>
        <strain evidence="21">MBHS1</strain>
    </source>
</reference>
<protein>
    <recommendedName>
        <fullName evidence="3">histidine kinase</fullName>
        <ecNumber evidence="3">2.7.13.3</ecNumber>
    </recommendedName>
</protein>
<feature type="modified residue" description="Phosphohistidine" evidence="14">
    <location>
        <position position="704"/>
    </location>
</feature>
<dbReference type="SMART" id="SM00304">
    <property type="entry name" value="HAMP"/>
    <property type="match status" value="1"/>
</dbReference>
<dbReference type="Gene3D" id="3.40.50.2300">
    <property type="match status" value="1"/>
</dbReference>
<dbReference type="Pfam" id="PF02518">
    <property type="entry name" value="HATPase_c"/>
    <property type="match status" value="1"/>
</dbReference>
<gene>
    <name evidence="21" type="primary">rpfC_8</name>
    <name evidence="21" type="ORF">MBHS_02996</name>
</gene>
<dbReference type="CDD" id="cd17546">
    <property type="entry name" value="REC_hyHK_CKI1_RcsC-like"/>
    <property type="match status" value="1"/>
</dbReference>
<dbReference type="RefSeq" id="WP_103920825.1">
    <property type="nucleotide sequence ID" value="NZ_FMSV02000515.1"/>
</dbReference>
<dbReference type="SMART" id="SM00387">
    <property type="entry name" value="HATPase_c"/>
    <property type="match status" value="1"/>
</dbReference>
<keyword evidence="7 16" id="KW-0812">Transmembrane</keyword>
<organism evidence="21 22">
    <name type="scientific">Candidatus Venteria ishoeyi</name>
    <dbReference type="NCBI Taxonomy" id="1899563"/>
    <lineage>
        <taxon>Bacteria</taxon>
        <taxon>Pseudomonadati</taxon>
        <taxon>Pseudomonadota</taxon>
        <taxon>Gammaproteobacteria</taxon>
        <taxon>Thiotrichales</taxon>
        <taxon>Thiotrichaceae</taxon>
        <taxon>Venteria</taxon>
    </lineage>
</organism>
<keyword evidence="11 16" id="KW-1133">Transmembrane helix</keyword>
<keyword evidence="6 21" id="KW-0808">Transferase</keyword>
<dbReference type="InterPro" id="IPR036097">
    <property type="entry name" value="HisK_dim/P_sf"/>
</dbReference>
<evidence type="ECO:0000313" key="21">
    <source>
        <dbReference type="EMBL" id="SEH07124.1"/>
    </source>
</evidence>
<dbReference type="GO" id="GO:0005886">
    <property type="term" value="C:plasma membrane"/>
    <property type="evidence" value="ECO:0007669"/>
    <property type="project" value="UniProtKB-SubCell"/>
</dbReference>
<dbReference type="SMART" id="SM00448">
    <property type="entry name" value="REC"/>
    <property type="match status" value="1"/>
</dbReference>
<dbReference type="SUPFAM" id="SSF47384">
    <property type="entry name" value="Homodimeric domain of signal transducing histidine kinase"/>
    <property type="match status" value="1"/>
</dbReference>
<keyword evidence="12" id="KW-0902">Two-component regulatory system</keyword>
<dbReference type="CDD" id="cd16922">
    <property type="entry name" value="HATPase_EvgS-ArcB-TorS-like"/>
    <property type="match status" value="1"/>
</dbReference>
<evidence type="ECO:0000259" key="19">
    <source>
        <dbReference type="PROSITE" id="PS50885"/>
    </source>
</evidence>
<evidence type="ECO:0000259" key="20">
    <source>
        <dbReference type="PROSITE" id="PS50894"/>
    </source>
</evidence>
<dbReference type="Pfam" id="PF00072">
    <property type="entry name" value="Response_reg"/>
    <property type="match status" value="1"/>
</dbReference>
<dbReference type="CDD" id="cd06225">
    <property type="entry name" value="HAMP"/>
    <property type="match status" value="1"/>
</dbReference>
<evidence type="ECO:0000256" key="15">
    <source>
        <dbReference type="PROSITE-ProRule" id="PRU00169"/>
    </source>
</evidence>
<feature type="transmembrane region" description="Helical" evidence="16">
    <location>
        <begin position="20"/>
        <end position="43"/>
    </location>
</feature>
<keyword evidence="5 15" id="KW-0597">Phosphoprotein</keyword>
<dbReference type="InterPro" id="IPR004358">
    <property type="entry name" value="Sig_transdc_His_kin-like_C"/>
</dbReference>
<evidence type="ECO:0000256" key="1">
    <source>
        <dbReference type="ARBA" id="ARBA00000085"/>
    </source>
</evidence>
<feature type="modified residue" description="4-aspartylphosphate" evidence="15">
    <location>
        <position position="554"/>
    </location>
</feature>
<evidence type="ECO:0000256" key="12">
    <source>
        <dbReference type="ARBA" id="ARBA00023012"/>
    </source>
</evidence>
<dbReference type="OrthoDB" id="9797243at2"/>
<evidence type="ECO:0000256" key="13">
    <source>
        <dbReference type="ARBA" id="ARBA00023136"/>
    </source>
</evidence>
<keyword evidence="13 16" id="KW-0472">Membrane</keyword>
<dbReference type="PROSITE" id="PS50894">
    <property type="entry name" value="HPT"/>
    <property type="match status" value="1"/>
</dbReference>
<keyword evidence="22" id="KW-1185">Reference proteome</keyword>
<feature type="transmembrane region" description="Helical" evidence="16">
    <location>
        <begin position="158"/>
        <end position="179"/>
    </location>
</feature>
<evidence type="ECO:0000259" key="18">
    <source>
        <dbReference type="PROSITE" id="PS50110"/>
    </source>
</evidence>
<keyword evidence="9" id="KW-0418">Kinase</keyword>
<keyword evidence="8" id="KW-0547">Nucleotide-binding</keyword>
<evidence type="ECO:0000256" key="11">
    <source>
        <dbReference type="ARBA" id="ARBA00022989"/>
    </source>
</evidence>
<evidence type="ECO:0000256" key="9">
    <source>
        <dbReference type="ARBA" id="ARBA00022777"/>
    </source>
</evidence>
<dbReference type="InterPro" id="IPR008207">
    <property type="entry name" value="Sig_transdc_His_kin_Hpt_dom"/>
</dbReference>